<gene>
    <name evidence="1" type="ORF">COCON_G00182640</name>
</gene>
<proteinExistence type="predicted"/>
<sequence length="130" mass="13852">MVLLAIEAGGGGWLPPYSTCTPPPTNPSIPTATAAAFFHCSLRANSHQYCCPPAAAGPPTPCRQPGTQSRQEKRTLKTPCISSVALPQNAVALLLALQHAGLHRCACARMRGQPLRPLTRRQGAHPDRRI</sequence>
<evidence type="ECO:0000313" key="1">
    <source>
        <dbReference type="EMBL" id="KAJ8259252.1"/>
    </source>
</evidence>
<organism evidence="1 2">
    <name type="scientific">Conger conger</name>
    <name type="common">Conger eel</name>
    <name type="synonym">Muraena conger</name>
    <dbReference type="NCBI Taxonomy" id="82655"/>
    <lineage>
        <taxon>Eukaryota</taxon>
        <taxon>Metazoa</taxon>
        <taxon>Chordata</taxon>
        <taxon>Craniata</taxon>
        <taxon>Vertebrata</taxon>
        <taxon>Euteleostomi</taxon>
        <taxon>Actinopterygii</taxon>
        <taxon>Neopterygii</taxon>
        <taxon>Teleostei</taxon>
        <taxon>Anguilliformes</taxon>
        <taxon>Congridae</taxon>
        <taxon>Conger</taxon>
    </lineage>
</organism>
<keyword evidence="2" id="KW-1185">Reference proteome</keyword>
<accession>A0A9Q1D6Q4</accession>
<reference evidence="1" key="1">
    <citation type="journal article" date="2023" name="Science">
        <title>Genome structures resolve the early diversification of teleost fishes.</title>
        <authorList>
            <person name="Parey E."/>
            <person name="Louis A."/>
            <person name="Montfort J."/>
            <person name="Bouchez O."/>
            <person name="Roques C."/>
            <person name="Iampietro C."/>
            <person name="Lluch J."/>
            <person name="Castinel A."/>
            <person name="Donnadieu C."/>
            <person name="Desvignes T."/>
            <person name="Floi Bucao C."/>
            <person name="Jouanno E."/>
            <person name="Wen M."/>
            <person name="Mejri S."/>
            <person name="Dirks R."/>
            <person name="Jansen H."/>
            <person name="Henkel C."/>
            <person name="Chen W.J."/>
            <person name="Zahm M."/>
            <person name="Cabau C."/>
            <person name="Klopp C."/>
            <person name="Thompson A.W."/>
            <person name="Robinson-Rechavi M."/>
            <person name="Braasch I."/>
            <person name="Lecointre G."/>
            <person name="Bobe J."/>
            <person name="Postlethwait J.H."/>
            <person name="Berthelot C."/>
            <person name="Roest Crollius H."/>
            <person name="Guiguen Y."/>
        </authorList>
    </citation>
    <scope>NUCLEOTIDE SEQUENCE</scope>
    <source>
        <strain evidence="1">Concon-B</strain>
    </source>
</reference>
<name>A0A9Q1D6Q4_CONCO</name>
<comment type="caution">
    <text evidence="1">The sequence shown here is derived from an EMBL/GenBank/DDBJ whole genome shotgun (WGS) entry which is preliminary data.</text>
</comment>
<dbReference type="AlphaFoldDB" id="A0A9Q1D6Q4"/>
<protein>
    <submittedName>
        <fullName evidence="1">Uncharacterized protein</fullName>
    </submittedName>
</protein>
<dbReference type="EMBL" id="JAFJMO010000013">
    <property type="protein sequence ID" value="KAJ8259252.1"/>
    <property type="molecule type" value="Genomic_DNA"/>
</dbReference>
<dbReference type="Proteomes" id="UP001152803">
    <property type="component" value="Unassembled WGS sequence"/>
</dbReference>
<evidence type="ECO:0000313" key="2">
    <source>
        <dbReference type="Proteomes" id="UP001152803"/>
    </source>
</evidence>